<evidence type="ECO:0000313" key="2">
    <source>
        <dbReference type="Proteomes" id="UP000604825"/>
    </source>
</evidence>
<name>A0A811N685_9POAL</name>
<organism evidence="1 2">
    <name type="scientific">Miscanthus lutarioriparius</name>
    <dbReference type="NCBI Taxonomy" id="422564"/>
    <lineage>
        <taxon>Eukaryota</taxon>
        <taxon>Viridiplantae</taxon>
        <taxon>Streptophyta</taxon>
        <taxon>Embryophyta</taxon>
        <taxon>Tracheophyta</taxon>
        <taxon>Spermatophyta</taxon>
        <taxon>Magnoliopsida</taxon>
        <taxon>Liliopsida</taxon>
        <taxon>Poales</taxon>
        <taxon>Poaceae</taxon>
        <taxon>PACMAD clade</taxon>
        <taxon>Panicoideae</taxon>
        <taxon>Andropogonodae</taxon>
        <taxon>Andropogoneae</taxon>
        <taxon>Saccharinae</taxon>
        <taxon>Miscanthus</taxon>
    </lineage>
</organism>
<proteinExistence type="predicted"/>
<sequence>MAEMVSSAVIQESISQIISGLVQKYEEKVETNAIRNIEMLEMAHIRLEAALETSEKWHITDASLLHWRKKLKRAAQDCGDTLHKGKQRILEEEKMEKEVMNSSFPKRIAHATKSFVFSIFNHDNKELSRSVVKQFEWYADGASEFLRFIEFGGTPYYHIMPFGSLIKNLFAGKELHHKIIQGNNPSLLLWLAPFRTAEHGAEAIMVFIKKEGIAPEVENITKELTQLPTQDLSWVPFVYSYQKEHWGNLHSLATQWFHPNPLCYKQHDRHCAQPFSNQDMAGISDVSLEPLIEFNLQWQVSQTVYRKCKASLSGGIMSLQDSPYLKAGITFSPHGSYVDMIPENKSSEAREIVGGNQPLLHTDIILQQLGEIMLPKAIDYFCQNAEATVYQMVWKSKHGDARIQVERLSMRTFRTRLRTRRTIGEPTKRKLFQGQAHEVWSRTHMIGHLLDLWSTHAPIQLQRPVMDWMQKEREIQLAERKGKSFRKDILSDRVSIT</sequence>
<keyword evidence="2" id="KW-1185">Reference proteome</keyword>
<dbReference type="Proteomes" id="UP000604825">
    <property type="component" value="Unassembled WGS sequence"/>
</dbReference>
<dbReference type="PANTHER" id="PTHR33377:SF31">
    <property type="entry name" value="RX N-TERMINAL DOMAIN-CONTAINING PROTEIN"/>
    <property type="match status" value="1"/>
</dbReference>
<comment type="caution">
    <text evidence="1">The sequence shown here is derived from an EMBL/GenBank/DDBJ whole genome shotgun (WGS) entry which is preliminary data.</text>
</comment>
<evidence type="ECO:0000313" key="1">
    <source>
        <dbReference type="EMBL" id="CAD6221529.1"/>
    </source>
</evidence>
<accession>A0A811N685</accession>
<evidence type="ECO:0008006" key="3">
    <source>
        <dbReference type="Google" id="ProtNLM"/>
    </source>
</evidence>
<dbReference type="SMART" id="SM01157">
    <property type="entry name" value="DUF1719"/>
    <property type="match status" value="1"/>
</dbReference>
<reference evidence="1" key="1">
    <citation type="submission" date="2020-10" db="EMBL/GenBank/DDBJ databases">
        <authorList>
            <person name="Han B."/>
            <person name="Lu T."/>
            <person name="Zhao Q."/>
            <person name="Huang X."/>
            <person name="Zhao Y."/>
        </authorList>
    </citation>
    <scope>NUCLEOTIDE SEQUENCE</scope>
</reference>
<dbReference type="EMBL" id="CAJGYO010000003">
    <property type="protein sequence ID" value="CAD6221529.1"/>
    <property type="molecule type" value="Genomic_DNA"/>
</dbReference>
<dbReference type="AlphaFoldDB" id="A0A811N685"/>
<protein>
    <recommendedName>
        <fullName evidence="3">Rx N-terminal domain-containing protein</fullName>
    </recommendedName>
</protein>
<dbReference type="InterPro" id="IPR013181">
    <property type="entry name" value="DUF1719"/>
</dbReference>
<dbReference type="Pfam" id="PF08224">
    <property type="entry name" value="DUF1719"/>
    <property type="match status" value="2"/>
</dbReference>
<dbReference type="PANTHER" id="PTHR33377">
    <property type="entry name" value="OS10G0134700 PROTEIN-RELATED"/>
    <property type="match status" value="1"/>
</dbReference>
<gene>
    <name evidence="1" type="ORF">NCGR_LOCUS14795</name>
</gene>